<proteinExistence type="predicted"/>
<feature type="domain" description="Anti-sigma K factor RskA C-terminal" evidence="2">
    <location>
        <begin position="32"/>
        <end position="145"/>
    </location>
</feature>
<evidence type="ECO:0000259" key="2">
    <source>
        <dbReference type="Pfam" id="PF10099"/>
    </source>
</evidence>
<evidence type="ECO:0000313" key="4">
    <source>
        <dbReference type="Proteomes" id="UP001595445"/>
    </source>
</evidence>
<dbReference type="EMBL" id="JBHRSM010000025">
    <property type="protein sequence ID" value="MFC3087445.1"/>
    <property type="molecule type" value="Genomic_DNA"/>
</dbReference>
<sequence>MDDPVAELTATAPPPTLRPKRGLPLLRRLSGMAVAIVLVLAALVTLGPPDRLPVAILATADNRLAYEVTSLGDTLHVARVAGVPAVEGQVHELWLIAPGEAPVSLGLLQDAPLVVSSPAPPAGWMLAVSVEPAGGSPTAHPTGPVILTVKIGA</sequence>
<keyword evidence="4" id="KW-1185">Reference proteome</keyword>
<comment type="caution">
    <text evidence="3">The sequence shown here is derived from an EMBL/GenBank/DDBJ whole genome shotgun (WGS) entry which is preliminary data.</text>
</comment>
<keyword evidence="1" id="KW-0472">Membrane</keyword>
<keyword evidence="1" id="KW-1133">Transmembrane helix</keyword>
<accession>A0ABV7DYN1</accession>
<evidence type="ECO:0000313" key="3">
    <source>
        <dbReference type="EMBL" id="MFC3087445.1"/>
    </source>
</evidence>
<dbReference type="Proteomes" id="UP001595445">
    <property type="component" value="Unassembled WGS sequence"/>
</dbReference>
<dbReference type="Pfam" id="PF10099">
    <property type="entry name" value="RskA_C"/>
    <property type="match status" value="1"/>
</dbReference>
<name>A0ABV7DYN1_9RHOB</name>
<organism evidence="3 4">
    <name type="scientific">Tabrizicola soli</name>
    <dbReference type="NCBI Taxonomy" id="2185115"/>
    <lineage>
        <taxon>Bacteria</taxon>
        <taxon>Pseudomonadati</taxon>
        <taxon>Pseudomonadota</taxon>
        <taxon>Alphaproteobacteria</taxon>
        <taxon>Rhodobacterales</taxon>
        <taxon>Paracoccaceae</taxon>
        <taxon>Tabrizicola</taxon>
    </lineage>
</organism>
<dbReference type="InterPro" id="IPR018764">
    <property type="entry name" value="RskA_C"/>
</dbReference>
<gene>
    <name evidence="3" type="ORF">ACFOD6_15465</name>
</gene>
<protein>
    <submittedName>
        <fullName evidence="3">Anti-sigma factor domain-containing protein</fullName>
    </submittedName>
</protein>
<reference evidence="4" key="1">
    <citation type="journal article" date="2019" name="Int. J. Syst. Evol. Microbiol.">
        <title>The Global Catalogue of Microorganisms (GCM) 10K type strain sequencing project: providing services to taxonomists for standard genome sequencing and annotation.</title>
        <authorList>
            <consortium name="The Broad Institute Genomics Platform"/>
            <consortium name="The Broad Institute Genome Sequencing Center for Infectious Disease"/>
            <person name="Wu L."/>
            <person name="Ma J."/>
        </authorList>
    </citation>
    <scope>NUCLEOTIDE SEQUENCE [LARGE SCALE GENOMIC DNA]</scope>
    <source>
        <strain evidence="4">KCTC 62102</strain>
    </source>
</reference>
<feature type="transmembrane region" description="Helical" evidence="1">
    <location>
        <begin position="25"/>
        <end position="46"/>
    </location>
</feature>
<keyword evidence="1" id="KW-0812">Transmembrane</keyword>
<evidence type="ECO:0000256" key="1">
    <source>
        <dbReference type="SAM" id="Phobius"/>
    </source>
</evidence>
<dbReference type="RefSeq" id="WP_197641626.1">
    <property type="nucleotide sequence ID" value="NZ_JAEACP010000001.1"/>
</dbReference>